<gene>
    <name evidence="1" type="primary">wzc_2</name>
    <name evidence="1" type="ORF">VST7929_03318</name>
</gene>
<evidence type="ECO:0000313" key="1">
    <source>
        <dbReference type="EMBL" id="CAH0536310.1"/>
    </source>
</evidence>
<evidence type="ECO:0000313" key="2">
    <source>
        <dbReference type="Proteomes" id="UP000838672"/>
    </source>
</evidence>
<dbReference type="EC" id="2.7.10.-" evidence="1"/>
<protein>
    <submittedName>
        <fullName evidence="1">Tyrosine-protein kinase wzc</fullName>
        <ecNumber evidence="1">2.7.10.-</ecNumber>
    </submittedName>
</protein>
<organism evidence="1 2">
    <name type="scientific">Vibrio stylophorae</name>
    <dbReference type="NCBI Taxonomy" id="659351"/>
    <lineage>
        <taxon>Bacteria</taxon>
        <taxon>Pseudomonadati</taxon>
        <taxon>Pseudomonadota</taxon>
        <taxon>Gammaproteobacteria</taxon>
        <taxon>Vibrionales</taxon>
        <taxon>Vibrionaceae</taxon>
        <taxon>Vibrio</taxon>
    </lineage>
</organism>
<keyword evidence="1" id="KW-0808">Transferase</keyword>
<sequence>MAQQHLSVSERGKQTGILALSFTGENRLLITAILNDIAENYFLQNVERNSAEAEKT</sequence>
<keyword evidence="2" id="KW-1185">Reference proteome</keyword>
<comment type="caution">
    <text evidence="1">The sequence shown here is derived from an EMBL/GenBank/DDBJ whole genome shotgun (WGS) entry which is preliminary data.</text>
</comment>
<dbReference type="Proteomes" id="UP000838672">
    <property type="component" value="Unassembled WGS sequence"/>
</dbReference>
<reference evidence="1" key="1">
    <citation type="submission" date="2021-11" db="EMBL/GenBank/DDBJ databases">
        <authorList>
            <person name="Rodrigo-Torres L."/>
            <person name="Arahal R. D."/>
            <person name="Lucena T."/>
        </authorList>
    </citation>
    <scope>NUCLEOTIDE SEQUENCE</scope>
    <source>
        <strain evidence="1">CECT 7929</strain>
    </source>
</reference>
<name>A0ABM8ZZ85_9VIBR</name>
<accession>A0ABM8ZZ85</accession>
<proteinExistence type="predicted"/>
<dbReference type="GO" id="GO:0016301">
    <property type="term" value="F:kinase activity"/>
    <property type="evidence" value="ECO:0007669"/>
    <property type="project" value="UniProtKB-KW"/>
</dbReference>
<dbReference type="RefSeq" id="WP_237468699.1">
    <property type="nucleotide sequence ID" value="NZ_CAKLDI010000003.1"/>
</dbReference>
<keyword evidence="1" id="KW-0418">Kinase</keyword>
<dbReference type="EMBL" id="CAKLDI010000003">
    <property type="protein sequence ID" value="CAH0536310.1"/>
    <property type="molecule type" value="Genomic_DNA"/>
</dbReference>